<dbReference type="CDD" id="cd00093">
    <property type="entry name" value="HTH_XRE"/>
    <property type="match status" value="1"/>
</dbReference>
<dbReference type="AlphaFoldDB" id="A0A7W8LMK4"/>
<dbReference type="InterPro" id="IPR001387">
    <property type="entry name" value="Cro/C1-type_HTH"/>
</dbReference>
<dbReference type="GO" id="GO:0016491">
    <property type="term" value="F:oxidoreductase activity"/>
    <property type="evidence" value="ECO:0007669"/>
    <property type="project" value="InterPro"/>
</dbReference>
<dbReference type="GO" id="GO:0005506">
    <property type="term" value="F:iron ion binding"/>
    <property type="evidence" value="ECO:0007669"/>
    <property type="project" value="InterPro"/>
</dbReference>
<feature type="domain" description="HTH cro/C1-type" evidence="2">
    <location>
        <begin position="11"/>
        <end position="65"/>
    </location>
</feature>
<keyword evidence="4" id="KW-1185">Reference proteome</keyword>
<dbReference type="SUPFAM" id="SSF49367">
    <property type="entry name" value="Superoxide reductase-like"/>
    <property type="match status" value="1"/>
</dbReference>
<dbReference type="GO" id="GO:0003677">
    <property type="term" value="F:DNA binding"/>
    <property type="evidence" value="ECO:0007669"/>
    <property type="project" value="UniProtKB-KW"/>
</dbReference>
<evidence type="ECO:0000256" key="1">
    <source>
        <dbReference type="ARBA" id="ARBA00023125"/>
    </source>
</evidence>
<protein>
    <submittedName>
        <fullName evidence="3">Transcriptional regulator with XRE-family HTH domain</fullName>
    </submittedName>
</protein>
<organism evidence="3 4">
    <name type="scientific">Treponema ruminis</name>
    <dbReference type="NCBI Taxonomy" id="744515"/>
    <lineage>
        <taxon>Bacteria</taxon>
        <taxon>Pseudomonadati</taxon>
        <taxon>Spirochaetota</taxon>
        <taxon>Spirochaetia</taxon>
        <taxon>Spirochaetales</taxon>
        <taxon>Treponemataceae</taxon>
        <taxon>Treponema</taxon>
    </lineage>
</organism>
<reference evidence="3 4" key="1">
    <citation type="submission" date="2020-08" db="EMBL/GenBank/DDBJ databases">
        <title>Genomic Encyclopedia of Type Strains, Phase IV (KMG-IV): sequencing the most valuable type-strain genomes for metagenomic binning, comparative biology and taxonomic classification.</title>
        <authorList>
            <person name="Goeker M."/>
        </authorList>
    </citation>
    <scope>NUCLEOTIDE SEQUENCE [LARGE SCALE GENOMIC DNA]</scope>
    <source>
        <strain evidence="3 4">DSM 103462</strain>
    </source>
</reference>
<proteinExistence type="predicted"/>
<dbReference type="PROSITE" id="PS50943">
    <property type="entry name" value="HTH_CROC1"/>
    <property type="match status" value="1"/>
</dbReference>
<dbReference type="Proteomes" id="UP000518887">
    <property type="component" value="Unassembled WGS sequence"/>
</dbReference>
<dbReference type="Pfam" id="PF01381">
    <property type="entry name" value="HTH_3"/>
    <property type="match status" value="1"/>
</dbReference>
<dbReference type="PANTHER" id="PTHR46558">
    <property type="entry name" value="TRACRIPTIONAL REGULATORY PROTEIN-RELATED-RELATED"/>
    <property type="match status" value="1"/>
</dbReference>
<name>A0A7W8LMK4_9SPIR</name>
<dbReference type="SMART" id="SM00530">
    <property type="entry name" value="HTH_XRE"/>
    <property type="match status" value="1"/>
</dbReference>
<dbReference type="InterPro" id="IPR036073">
    <property type="entry name" value="Desulfoferrodoxin_Fe-bd_dom_sf"/>
</dbReference>
<dbReference type="PANTHER" id="PTHR46558:SF11">
    <property type="entry name" value="HTH-TYPE TRANSCRIPTIONAL REGULATOR XRE"/>
    <property type="match status" value="1"/>
</dbReference>
<dbReference type="InterPro" id="IPR002742">
    <property type="entry name" value="Desulfoferrodoxin_Fe-bd_dom"/>
</dbReference>
<dbReference type="Gene3D" id="1.10.260.40">
    <property type="entry name" value="lambda repressor-like DNA-binding domains"/>
    <property type="match status" value="1"/>
</dbReference>
<gene>
    <name evidence="3" type="ORF">HNP76_002005</name>
</gene>
<evidence type="ECO:0000313" key="3">
    <source>
        <dbReference type="EMBL" id="MBB5226624.1"/>
    </source>
</evidence>
<dbReference type="EMBL" id="JACHFQ010000006">
    <property type="protein sequence ID" value="MBB5226624.1"/>
    <property type="molecule type" value="Genomic_DNA"/>
</dbReference>
<dbReference type="RefSeq" id="WP_206173280.1">
    <property type="nucleotide sequence ID" value="NZ_CP031518.1"/>
</dbReference>
<dbReference type="Gene3D" id="2.60.40.730">
    <property type="entry name" value="SOR catalytic domain"/>
    <property type="match status" value="1"/>
</dbReference>
<dbReference type="Pfam" id="PF01880">
    <property type="entry name" value="Desulfoferrodox"/>
    <property type="match status" value="1"/>
</dbReference>
<dbReference type="SUPFAM" id="SSF47413">
    <property type="entry name" value="lambda repressor-like DNA-binding domains"/>
    <property type="match status" value="1"/>
</dbReference>
<accession>A0A7W8LMK4</accession>
<evidence type="ECO:0000259" key="2">
    <source>
        <dbReference type="PROSITE" id="PS50943"/>
    </source>
</evidence>
<dbReference type="InterPro" id="IPR010982">
    <property type="entry name" value="Lambda_DNA-bd_dom_sf"/>
</dbReference>
<sequence length="194" mass="21861">MINQYITGAMIKRLREEKGLTQTELAEKIFVTDKAVSKWETGRGYPDISLVESLAKALGVSVIELLSGENITNKNKAANMSKAEFYVCPVCGNVIQSSGEAVVSCCGITLPPLEAEDADENHAVKIERVEDEYFVFIDHEMTKQHYISFIAAIRSDGIEIKKLYPEQNAQVRFKISGTKQIYFYCNRHGLFKKR</sequence>
<keyword evidence="1" id="KW-0238">DNA-binding</keyword>
<comment type="caution">
    <text evidence="3">The sequence shown here is derived from an EMBL/GenBank/DDBJ whole genome shotgun (WGS) entry which is preliminary data.</text>
</comment>
<evidence type="ECO:0000313" key="4">
    <source>
        <dbReference type="Proteomes" id="UP000518887"/>
    </source>
</evidence>